<proteinExistence type="predicted"/>
<evidence type="ECO:0000313" key="2">
    <source>
        <dbReference type="EMBL" id="GFB23918.1"/>
    </source>
</evidence>
<dbReference type="EMBL" id="BKCJ010582798">
    <property type="protein sequence ID" value="GFB23918.1"/>
    <property type="molecule type" value="Genomic_DNA"/>
</dbReference>
<feature type="region of interest" description="Disordered" evidence="1">
    <location>
        <begin position="322"/>
        <end position="358"/>
    </location>
</feature>
<organism evidence="2">
    <name type="scientific">Tanacetum cinerariifolium</name>
    <name type="common">Dalmatian daisy</name>
    <name type="synonym">Chrysanthemum cinerariifolium</name>
    <dbReference type="NCBI Taxonomy" id="118510"/>
    <lineage>
        <taxon>Eukaryota</taxon>
        <taxon>Viridiplantae</taxon>
        <taxon>Streptophyta</taxon>
        <taxon>Embryophyta</taxon>
        <taxon>Tracheophyta</taxon>
        <taxon>Spermatophyta</taxon>
        <taxon>Magnoliopsida</taxon>
        <taxon>eudicotyledons</taxon>
        <taxon>Gunneridae</taxon>
        <taxon>Pentapetalae</taxon>
        <taxon>asterids</taxon>
        <taxon>campanulids</taxon>
        <taxon>Asterales</taxon>
        <taxon>Asteraceae</taxon>
        <taxon>Asteroideae</taxon>
        <taxon>Anthemideae</taxon>
        <taxon>Anthemidinae</taxon>
        <taxon>Tanacetum</taxon>
    </lineage>
</organism>
<feature type="compositionally biased region" description="Basic and acidic residues" evidence="1">
    <location>
        <begin position="55"/>
        <end position="70"/>
    </location>
</feature>
<comment type="caution">
    <text evidence="2">The sequence shown here is derived from an EMBL/GenBank/DDBJ whole genome shotgun (WGS) entry which is preliminary data.</text>
</comment>
<sequence>KPVSSTQPEPKSAPAKTQGKKRKLTTKISDKPSKVMKSRHGLVSKRSKPLSSLRSVDESVDKDVPAKEPQVDDEEADMQRALEESLKSMYDVARDLLNLQTPKKKSPADRYIFQRCTSTPTRSSGHDESSSLYVELGLTDSEEESKDDVPGDDAGGQGQAGPDLGNAEASQPMPSLVVHAGSDREYMDLDVADVSTQPPPEQIDEGFTATAYPKVQENLKLTVEEHVLLEEPASSSRTLSSLEQEVRAGVGQSLGTSVYTGTIRHTPPADMKEILHQRMWETDSYKSHEDHMQLYEALEKSMNRDHFEELTKYLAKARPSEASGSLGAYGSSQVPPPPPSTNQESQSKGSVTPSSSKTAASAEYQTWMTTAIRLRPSLSLTPADLQMDEDMALDEQVQSSDEEYIGNAIFLR</sequence>
<feature type="compositionally biased region" description="Basic residues" evidence="1">
    <location>
        <begin position="34"/>
        <end position="48"/>
    </location>
</feature>
<protein>
    <submittedName>
        <fullName evidence="2">Uncharacterized protein</fullName>
    </submittedName>
</protein>
<name>A0A699L8U0_TANCI</name>
<feature type="compositionally biased region" description="Polar residues" evidence="1">
    <location>
        <begin position="341"/>
        <end position="358"/>
    </location>
</feature>
<feature type="region of interest" description="Disordered" evidence="1">
    <location>
        <begin position="1"/>
        <end position="82"/>
    </location>
</feature>
<accession>A0A699L8U0</accession>
<reference evidence="2" key="1">
    <citation type="journal article" date="2019" name="Sci. Rep.">
        <title>Draft genome of Tanacetum cinerariifolium, the natural source of mosquito coil.</title>
        <authorList>
            <person name="Yamashiro T."/>
            <person name="Shiraishi A."/>
            <person name="Satake H."/>
            <person name="Nakayama K."/>
        </authorList>
    </citation>
    <scope>NUCLEOTIDE SEQUENCE</scope>
</reference>
<evidence type="ECO:0000256" key="1">
    <source>
        <dbReference type="SAM" id="MobiDB-lite"/>
    </source>
</evidence>
<dbReference type="AlphaFoldDB" id="A0A699L8U0"/>
<gene>
    <name evidence="2" type="ORF">Tci_695889</name>
</gene>
<feature type="region of interest" description="Disordered" evidence="1">
    <location>
        <begin position="99"/>
        <end position="184"/>
    </location>
</feature>
<feature type="non-terminal residue" evidence="2">
    <location>
        <position position="1"/>
    </location>
</feature>